<protein>
    <recommendedName>
        <fullName evidence="5">Centrosomin N-terminal motif 1 domain-containing protein</fullName>
    </recommendedName>
</protein>
<evidence type="ECO:0000256" key="3">
    <source>
        <dbReference type="SAM" id="Coils"/>
    </source>
</evidence>
<keyword evidence="3" id="KW-0175">Coiled coil</keyword>
<dbReference type="InParanoid" id="A0A163LWV6"/>
<keyword evidence="2" id="KW-0963">Cytoplasm</keyword>
<feature type="region of interest" description="Disordered" evidence="4">
    <location>
        <begin position="350"/>
        <end position="374"/>
    </location>
</feature>
<feature type="compositionally biased region" description="Polar residues" evidence="4">
    <location>
        <begin position="1"/>
        <end position="16"/>
    </location>
</feature>
<feature type="compositionally biased region" description="Low complexity" evidence="4">
    <location>
        <begin position="92"/>
        <end position="113"/>
    </location>
</feature>
<reference evidence="6" key="1">
    <citation type="submission" date="2016-04" db="EMBL/GenBank/DDBJ databases">
        <authorList>
            <person name="Evans L.H."/>
            <person name="Alamgir A."/>
            <person name="Owens N."/>
            <person name="Weber N.D."/>
            <person name="Virtaneva K."/>
            <person name="Barbian K."/>
            <person name="Babar A."/>
            <person name="Rosenke K."/>
        </authorList>
    </citation>
    <scope>NUCLEOTIDE SEQUENCE [LARGE SCALE GENOMIC DNA]</scope>
    <source>
        <strain evidence="6">CBS 101.48</strain>
    </source>
</reference>
<evidence type="ECO:0000256" key="1">
    <source>
        <dbReference type="ARBA" id="ARBA00004496"/>
    </source>
</evidence>
<feature type="compositionally biased region" description="Low complexity" evidence="4">
    <location>
        <begin position="231"/>
        <end position="253"/>
    </location>
</feature>
<gene>
    <name evidence="6" type="primary">ABSGL_02985.1 scaffold 4097</name>
</gene>
<organism evidence="6">
    <name type="scientific">Absidia glauca</name>
    <name type="common">Pin mould</name>
    <dbReference type="NCBI Taxonomy" id="4829"/>
    <lineage>
        <taxon>Eukaryota</taxon>
        <taxon>Fungi</taxon>
        <taxon>Fungi incertae sedis</taxon>
        <taxon>Mucoromycota</taxon>
        <taxon>Mucoromycotina</taxon>
        <taxon>Mucoromycetes</taxon>
        <taxon>Mucorales</taxon>
        <taxon>Cunninghamellaceae</taxon>
        <taxon>Absidia</taxon>
    </lineage>
</organism>
<dbReference type="AlphaFoldDB" id="A0A163LWV6"/>
<feature type="domain" description="Centrosomin N-terminal motif 1" evidence="5">
    <location>
        <begin position="134"/>
        <end position="192"/>
    </location>
</feature>
<feature type="coiled-coil region" evidence="3">
    <location>
        <begin position="166"/>
        <end position="200"/>
    </location>
</feature>
<sequence length="374" mass="41201">MSATNPSVTFTEQSPYRSRHGRTTGFSDTANCVPPRPEALTTSPNLSVRSSSTRHSRTLPDRPRSSSSSSSSSRHFYASSLGRPPGQYSGQTTTTPIATPTPIASSSFPLASSSNKTIPVKEIQKAGNQLLVTDLKKENFDLKLQLYHTKQQLEKDRDKCRLEDDNYRLRMELDDRKRQMEELEQAVLQWQDHYQQQQQHSCDASTQTNIAVTAPMDQGLRITAPATPVALTSSSTSSVTSLSPTNLSTNSNSYFPSDPASFGLTSSSSNVSSSTRQKPSASPTRPRDKMDIANIVNQFQNVRLHSPKTGHHKYHPSLPDDDVDDDQHGRVSGWLDRLIFPPADHLPLSPVSVPSTSSFHSPLDYTSPVDHPLS</sequence>
<comment type="subcellular location">
    <subcellularLocation>
        <location evidence="1">Cytoplasm</location>
    </subcellularLocation>
</comment>
<dbReference type="GO" id="GO:0005737">
    <property type="term" value="C:cytoplasm"/>
    <property type="evidence" value="ECO:0007669"/>
    <property type="project" value="UniProtKB-SubCell"/>
</dbReference>
<feature type="region of interest" description="Disordered" evidence="4">
    <location>
        <begin position="231"/>
        <end position="290"/>
    </location>
</feature>
<dbReference type="GO" id="GO:0005815">
    <property type="term" value="C:microtubule organizing center"/>
    <property type="evidence" value="ECO:0007669"/>
    <property type="project" value="InterPro"/>
</dbReference>
<feature type="region of interest" description="Disordered" evidence="4">
    <location>
        <begin position="1"/>
        <end position="113"/>
    </location>
</feature>
<feature type="compositionally biased region" description="Basic residues" evidence="4">
    <location>
        <begin position="305"/>
        <end position="315"/>
    </location>
</feature>
<name>A0A163LWV6_ABSGL</name>
<evidence type="ECO:0000313" key="7">
    <source>
        <dbReference type="Proteomes" id="UP000078561"/>
    </source>
</evidence>
<proteinExistence type="predicted"/>
<evidence type="ECO:0000256" key="4">
    <source>
        <dbReference type="SAM" id="MobiDB-lite"/>
    </source>
</evidence>
<feature type="region of interest" description="Disordered" evidence="4">
    <location>
        <begin position="305"/>
        <end position="326"/>
    </location>
</feature>
<dbReference type="Pfam" id="PF07989">
    <property type="entry name" value="Cnn_1N"/>
    <property type="match status" value="1"/>
</dbReference>
<dbReference type="OMA" id="SSHHISQ"/>
<keyword evidence="7" id="KW-1185">Reference proteome</keyword>
<feature type="compositionally biased region" description="Low complexity" evidence="4">
    <location>
        <begin position="350"/>
        <end position="363"/>
    </location>
</feature>
<accession>A0A163LWV6</accession>
<dbReference type="OrthoDB" id="10255000at2759"/>
<dbReference type="EMBL" id="LT551811">
    <property type="protein sequence ID" value="SAL97488.1"/>
    <property type="molecule type" value="Genomic_DNA"/>
</dbReference>
<dbReference type="InterPro" id="IPR012943">
    <property type="entry name" value="Cnn_1N"/>
</dbReference>
<dbReference type="Proteomes" id="UP000078561">
    <property type="component" value="Unassembled WGS sequence"/>
</dbReference>
<evidence type="ECO:0000313" key="6">
    <source>
        <dbReference type="EMBL" id="SAL97488.1"/>
    </source>
</evidence>
<evidence type="ECO:0000256" key="2">
    <source>
        <dbReference type="ARBA" id="ARBA00022490"/>
    </source>
</evidence>
<evidence type="ECO:0000259" key="5">
    <source>
        <dbReference type="Pfam" id="PF07989"/>
    </source>
</evidence>